<dbReference type="EMBL" id="JBGFUD010001835">
    <property type="protein sequence ID" value="MFH4976816.1"/>
    <property type="molecule type" value="Genomic_DNA"/>
</dbReference>
<accession>A0ABD6EC98</accession>
<proteinExistence type="predicted"/>
<name>A0ABD6EC98_9BILA</name>
<gene>
    <name evidence="2" type="ORF">AB6A40_003525</name>
</gene>
<evidence type="ECO:0000256" key="1">
    <source>
        <dbReference type="SAM" id="Phobius"/>
    </source>
</evidence>
<keyword evidence="3" id="KW-1185">Reference proteome</keyword>
<dbReference type="Proteomes" id="UP001608902">
    <property type="component" value="Unassembled WGS sequence"/>
</dbReference>
<keyword evidence="1" id="KW-1133">Transmembrane helix</keyword>
<evidence type="ECO:0000313" key="3">
    <source>
        <dbReference type="Proteomes" id="UP001608902"/>
    </source>
</evidence>
<keyword evidence="1" id="KW-0812">Transmembrane</keyword>
<evidence type="ECO:0000313" key="2">
    <source>
        <dbReference type="EMBL" id="MFH4976816.1"/>
    </source>
</evidence>
<protein>
    <submittedName>
        <fullName evidence="2">Uncharacterized protein</fullName>
    </submittedName>
</protein>
<feature type="transmembrane region" description="Helical" evidence="1">
    <location>
        <begin position="62"/>
        <end position="86"/>
    </location>
</feature>
<reference evidence="2 3" key="1">
    <citation type="submission" date="2024-08" db="EMBL/GenBank/DDBJ databases">
        <title>Gnathostoma spinigerum genome.</title>
        <authorList>
            <person name="Gonzalez-Bertolin B."/>
            <person name="Monzon S."/>
            <person name="Zaballos A."/>
            <person name="Jimenez P."/>
            <person name="Dekumyoy P."/>
            <person name="Varona S."/>
            <person name="Cuesta I."/>
            <person name="Sumanam S."/>
            <person name="Adisakwattana P."/>
            <person name="Gasser R.B."/>
            <person name="Hernandez-Gonzalez A."/>
            <person name="Young N.D."/>
            <person name="Perteguer M.J."/>
        </authorList>
    </citation>
    <scope>NUCLEOTIDE SEQUENCE [LARGE SCALE GENOMIC DNA]</scope>
    <source>
        <strain evidence="2">AL3</strain>
        <tissue evidence="2">Liver</tissue>
    </source>
</reference>
<sequence length="212" mass="23665">MVVPTKIFLKLPNSSADSETSAALTSVSSSFLIAEESIQMGIMEFTEIPGVVGRSSTTSSGFFGVFILVLIIICILLLLFVIFLLLRHLSRDWKSENRKKNSSLPINSDYVPHPRRVYEIQAEEGCLYDFYPGRPCGPINLRTAIASLRQETSQLNSTNSSRSSTKYVETGCLKKLHPENGPFNNVKRNPYSGRKKMELLISKKTIVRTESA</sequence>
<dbReference type="AlphaFoldDB" id="A0ABD6EC98"/>
<keyword evidence="1" id="KW-0472">Membrane</keyword>
<comment type="caution">
    <text evidence="2">The sequence shown here is derived from an EMBL/GenBank/DDBJ whole genome shotgun (WGS) entry which is preliminary data.</text>
</comment>
<organism evidence="2 3">
    <name type="scientific">Gnathostoma spinigerum</name>
    <dbReference type="NCBI Taxonomy" id="75299"/>
    <lineage>
        <taxon>Eukaryota</taxon>
        <taxon>Metazoa</taxon>
        <taxon>Ecdysozoa</taxon>
        <taxon>Nematoda</taxon>
        <taxon>Chromadorea</taxon>
        <taxon>Rhabditida</taxon>
        <taxon>Spirurina</taxon>
        <taxon>Gnathostomatomorpha</taxon>
        <taxon>Gnathostomatoidea</taxon>
        <taxon>Gnathostomatidae</taxon>
        <taxon>Gnathostoma</taxon>
    </lineage>
</organism>